<gene>
    <name evidence="3" type="ORF">MBSPM3_v1c2150</name>
</gene>
<reference evidence="3" key="1">
    <citation type="submission" date="2016-04" db="EMBL/GenBank/DDBJ databases">
        <title>Complete genome sequence of maize bushy stunt phytoplasma M3.</title>
        <authorList>
            <person name="Orlovskis Z."/>
            <person name="Canale M.C."/>
            <person name="Haryono M."/>
            <person name="Lopes J.R.S."/>
            <person name="Kuo C.-H."/>
            <person name="Hogenhout S.A."/>
        </authorList>
    </citation>
    <scope>NUCLEOTIDE SEQUENCE [LARGE SCALE GENOMIC DNA]</scope>
    <source>
        <strain evidence="3">M3</strain>
    </source>
</reference>
<accession>A0ABM6DLT3</accession>
<feature type="signal peptide" evidence="2">
    <location>
        <begin position="1"/>
        <end position="35"/>
    </location>
</feature>
<dbReference type="PROSITE" id="PS51257">
    <property type="entry name" value="PROKAR_LIPOPROTEIN"/>
    <property type="match status" value="1"/>
</dbReference>
<feature type="chain" id="PRO_5046496282" evidence="2">
    <location>
        <begin position="36"/>
        <end position="193"/>
    </location>
</feature>
<proteinExistence type="predicted"/>
<organism evidence="3 4">
    <name type="scientific">Maize bushy stunt phytoplasma</name>
    <dbReference type="NCBI Taxonomy" id="202462"/>
    <lineage>
        <taxon>Bacteria</taxon>
        <taxon>Bacillati</taxon>
        <taxon>Mycoplasmatota</taxon>
        <taxon>Mollicutes</taxon>
        <taxon>Acholeplasmatales</taxon>
        <taxon>Acholeplasmataceae</taxon>
        <taxon>Candidatus Phytoplasma</taxon>
        <taxon>16SrI (Aster yellows group)</taxon>
    </lineage>
</organism>
<dbReference type="Proteomes" id="UP000224287">
    <property type="component" value="Chromosome"/>
</dbReference>
<dbReference type="EMBL" id="CP015149">
    <property type="protein sequence ID" value="AOF54736.1"/>
    <property type="molecule type" value="Genomic_DNA"/>
</dbReference>
<protein>
    <submittedName>
        <fullName evidence="3">Effector, AYWB SAP61-like protein</fullName>
    </submittedName>
</protein>
<evidence type="ECO:0000256" key="1">
    <source>
        <dbReference type="SAM" id="MobiDB-lite"/>
    </source>
</evidence>
<keyword evidence="4" id="KW-1185">Reference proteome</keyword>
<keyword evidence="2" id="KW-0732">Signal</keyword>
<evidence type="ECO:0000313" key="4">
    <source>
        <dbReference type="Proteomes" id="UP000224287"/>
    </source>
</evidence>
<evidence type="ECO:0000313" key="3">
    <source>
        <dbReference type="EMBL" id="AOF54736.1"/>
    </source>
</evidence>
<evidence type="ECO:0000256" key="2">
    <source>
        <dbReference type="SAM" id="SignalP"/>
    </source>
</evidence>
<dbReference type="RefSeq" id="WP_069028167.1">
    <property type="nucleotide sequence ID" value="NZ_CP015149.1"/>
</dbReference>
<name>A0ABM6DLT3_9MOLU</name>
<sequence length="193" mass="21770">MLKKSVKNNYLIFLIVITFVFISCFLSAFIPSAFADDKKDPKEKTTPISESPQSQGPKLGVVNYDLFKSVQDSLNTKTSLSCSYLAYKTKLYLKTKNPKSQSEVGTLIEFLYSSILGVDYWEDVEVQSFDTCTYDNNNTKASLINILTTIFKQAKILLANVDESCLPLVEQLSDKLLASWIQDAIKNFWPTTT</sequence>
<feature type="region of interest" description="Disordered" evidence="1">
    <location>
        <begin position="37"/>
        <end position="57"/>
    </location>
</feature>